<dbReference type="RefSeq" id="WP_101264467.1">
    <property type="nucleotide sequence ID" value="NZ_NWTK01000002.1"/>
</dbReference>
<comment type="caution">
    <text evidence="1">The sequence shown here is derived from an EMBL/GenBank/DDBJ whole genome shotgun (WGS) entry which is preliminary data.</text>
</comment>
<evidence type="ECO:0000313" key="1">
    <source>
        <dbReference type="EMBL" id="PKR55418.1"/>
    </source>
</evidence>
<name>A0A2N3KXZ6_9PROT</name>
<accession>A0A2N3KXZ6</accession>
<dbReference type="AlphaFoldDB" id="A0A2N3KXZ6"/>
<proteinExistence type="predicted"/>
<gene>
    <name evidence="1" type="ORF">COO20_04405</name>
</gene>
<organism evidence="1 2">
    <name type="scientific">Thalassospira marina</name>
    <dbReference type="NCBI Taxonomy" id="2048283"/>
    <lineage>
        <taxon>Bacteria</taxon>
        <taxon>Pseudomonadati</taxon>
        <taxon>Pseudomonadota</taxon>
        <taxon>Alphaproteobacteria</taxon>
        <taxon>Rhodospirillales</taxon>
        <taxon>Thalassospiraceae</taxon>
        <taxon>Thalassospira</taxon>
    </lineage>
</organism>
<sequence>MIPLTSLSSAPIPVFQPSVKPAKQRVSNDYMFERAFFPRLTWAFTDAAFLIGDREGRQIVREFHADLKFWLDQARNQTQFCEVKAPLDDVVNGLIDDLIDRQAGTLRTTKIVMVGYGLCLLAADHADDMFTGRFEATLNAVNDHLRSEAGDEMAVVEPSAQKALKRAVKYLHSRHKFKWMAV</sequence>
<protein>
    <submittedName>
        <fullName evidence="1">Uncharacterized protein</fullName>
    </submittedName>
</protein>
<reference evidence="1 2" key="1">
    <citation type="submission" date="2017-09" db="EMBL/GenBank/DDBJ databases">
        <title>Biodiversity and function of Thalassospira species in the particle-attached aromatic-hydrocarbon-degrading consortia from the surface seawater of the South China Sea.</title>
        <authorList>
            <person name="Dong C."/>
            <person name="Liu R."/>
            <person name="Shao Z."/>
        </authorList>
    </citation>
    <scope>NUCLEOTIDE SEQUENCE [LARGE SCALE GENOMIC DNA]</scope>
    <source>
        <strain evidence="1 2">CSC1P2</strain>
    </source>
</reference>
<evidence type="ECO:0000313" key="2">
    <source>
        <dbReference type="Proteomes" id="UP000233597"/>
    </source>
</evidence>
<dbReference type="EMBL" id="NWTK01000002">
    <property type="protein sequence ID" value="PKR55418.1"/>
    <property type="molecule type" value="Genomic_DNA"/>
</dbReference>
<dbReference type="Proteomes" id="UP000233597">
    <property type="component" value="Unassembled WGS sequence"/>
</dbReference>